<dbReference type="STRING" id="134849.SAMN05443668_1011139"/>
<dbReference type="InterPro" id="IPR015879">
    <property type="entry name" value="Ring_hydroxy_dOase_asu_C_dom"/>
</dbReference>
<dbReference type="Gene3D" id="3.90.380.10">
    <property type="entry name" value="Naphthalene 1,2-dioxygenase Alpha Subunit, Chain A, domain 1"/>
    <property type="match status" value="1"/>
</dbReference>
<accession>A0A1M7KI14</accession>
<comment type="cofactor">
    <cofactor evidence="1">
        <name>Fe cation</name>
        <dbReference type="ChEBI" id="CHEBI:24875"/>
    </cofactor>
</comment>
<keyword evidence="3" id="KW-0479">Metal-binding</keyword>
<proteinExistence type="predicted"/>
<dbReference type="CDD" id="cd08887">
    <property type="entry name" value="RHO_alpha_C_3"/>
    <property type="match status" value="1"/>
</dbReference>
<evidence type="ECO:0000313" key="8">
    <source>
        <dbReference type="EMBL" id="SHM64968.1"/>
    </source>
</evidence>
<dbReference type="SUPFAM" id="SSF50022">
    <property type="entry name" value="ISP domain"/>
    <property type="match status" value="1"/>
</dbReference>
<dbReference type="Gene3D" id="2.102.10.10">
    <property type="entry name" value="Rieske [2Fe-2S] iron-sulphur domain"/>
    <property type="match status" value="1"/>
</dbReference>
<keyword evidence="6" id="KW-0411">Iron-sulfur</keyword>
<feature type="domain" description="Rieske" evidence="7">
    <location>
        <begin position="54"/>
        <end position="161"/>
    </location>
</feature>
<dbReference type="RefSeq" id="WP_073252070.1">
    <property type="nucleotide sequence ID" value="NZ_FRCS01000001.1"/>
</dbReference>
<keyword evidence="4" id="KW-0560">Oxidoreductase</keyword>
<dbReference type="PANTHER" id="PTHR43756">
    <property type="entry name" value="CHOLINE MONOOXYGENASE, CHLOROPLASTIC"/>
    <property type="match status" value="1"/>
</dbReference>
<keyword evidence="9" id="KW-1185">Reference proteome</keyword>
<dbReference type="InterPro" id="IPR001663">
    <property type="entry name" value="Rng_hydr_dOase-A"/>
</dbReference>
<dbReference type="CDD" id="cd03469">
    <property type="entry name" value="Rieske_RO_Alpha_N"/>
    <property type="match status" value="1"/>
</dbReference>
<dbReference type="GO" id="GO:0004497">
    <property type="term" value="F:monooxygenase activity"/>
    <property type="evidence" value="ECO:0007669"/>
    <property type="project" value="UniProtKB-ARBA"/>
</dbReference>
<dbReference type="EMBL" id="FRCS01000001">
    <property type="protein sequence ID" value="SHM64968.1"/>
    <property type="molecule type" value="Genomic_DNA"/>
</dbReference>
<dbReference type="Pfam" id="PF00355">
    <property type="entry name" value="Rieske"/>
    <property type="match status" value="1"/>
</dbReference>
<dbReference type="PROSITE" id="PS51296">
    <property type="entry name" value="RIESKE"/>
    <property type="match status" value="1"/>
</dbReference>
<evidence type="ECO:0000259" key="7">
    <source>
        <dbReference type="PROSITE" id="PS51296"/>
    </source>
</evidence>
<sequence>MDKEALELSLVRRLITHLDNGTTDLAPGVMEVSTDRYLGAHHEREVATLFHDRPLVFGLSGALPGPDAFRTVDLCGTPILLTRDRRGKVHAFANVCRHRGVRVVDGSGHRGTFACPFHAWVYDNEGALLRVPSAECFGDLDTARHGLAELPVAEGYGVIVGRLRPGPPVDIDEYLGPGLAEEFAVLDFADWEPTGDAHVHRVAANWKVTLDTFRENYHFAYLHRRTLATYAYGGVLTFDAFGPHLRNSSALRSIDGLRGRPEEEWDDVAAHFSYQYALFPNTSLTFDSRHAELWQIVPVDAATSEVWHTSYLRPSLSDAEREKAIEMAPWICETVVDGEDFWVAGRTEPGVRTGLTDHIVFGRNEPAPQHLHREFARALEEDV</sequence>
<dbReference type="Pfam" id="PF00848">
    <property type="entry name" value="Ring_hydroxyl_A"/>
    <property type="match status" value="1"/>
</dbReference>
<dbReference type="OrthoDB" id="5243643at2"/>
<keyword evidence="5" id="KW-0408">Iron</keyword>
<dbReference type="SUPFAM" id="SSF55961">
    <property type="entry name" value="Bet v1-like"/>
    <property type="match status" value="1"/>
</dbReference>
<keyword evidence="2" id="KW-0001">2Fe-2S</keyword>
<evidence type="ECO:0000313" key="9">
    <source>
        <dbReference type="Proteomes" id="UP000184440"/>
    </source>
</evidence>
<evidence type="ECO:0000256" key="5">
    <source>
        <dbReference type="ARBA" id="ARBA00023004"/>
    </source>
</evidence>
<evidence type="ECO:0000256" key="1">
    <source>
        <dbReference type="ARBA" id="ARBA00001962"/>
    </source>
</evidence>
<evidence type="ECO:0000256" key="3">
    <source>
        <dbReference type="ARBA" id="ARBA00022723"/>
    </source>
</evidence>
<name>A0A1M7KI14_9ACTN</name>
<dbReference type="GO" id="GO:0051537">
    <property type="term" value="F:2 iron, 2 sulfur cluster binding"/>
    <property type="evidence" value="ECO:0007669"/>
    <property type="project" value="UniProtKB-KW"/>
</dbReference>
<evidence type="ECO:0000256" key="6">
    <source>
        <dbReference type="ARBA" id="ARBA00023014"/>
    </source>
</evidence>
<organism evidence="8 9">
    <name type="scientific">Cryptosporangium aurantiacum</name>
    <dbReference type="NCBI Taxonomy" id="134849"/>
    <lineage>
        <taxon>Bacteria</taxon>
        <taxon>Bacillati</taxon>
        <taxon>Actinomycetota</taxon>
        <taxon>Actinomycetes</taxon>
        <taxon>Cryptosporangiales</taxon>
        <taxon>Cryptosporangiaceae</taxon>
        <taxon>Cryptosporangium</taxon>
    </lineage>
</organism>
<dbReference type="PANTHER" id="PTHR43756:SF5">
    <property type="entry name" value="CHOLINE MONOOXYGENASE, CHLOROPLASTIC"/>
    <property type="match status" value="1"/>
</dbReference>
<dbReference type="InterPro" id="IPR036922">
    <property type="entry name" value="Rieske_2Fe-2S_sf"/>
</dbReference>
<reference evidence="8 9" key="1">
    <citation type="submission" date="2016-11" db="EMBL/GenBank/DDBJ databases">
        <authorList>
            <person name="Jaros S."/>
            <person name="Januszkiewicz K."/>
            <person name="Wedrychowicz H."/>
        </authorList>
    </citation>
    <scope>NUCLEOTIDE SEQUENCE [LARGE SCALE GENOMIC DNA]</scope>
    <source>
        <strain evidence="8 9">DSM 46144</strain>
    </source>
</reference>
<evidence type="ECO:0000256" key="4">
    <source>
        <dbReference type="ARBA" id="ARBA00023002"/>
    </source>
</evidence>
<gene>
    <name evidence="8" type="ORF">SAMN05443668_1011139</name>
</gene>
<dbReference type="GO" id="GO:0005506">
    <property type="term" value="F:iron ion binding"/>
    <property type="evidence" value="ECO:0007669"/>
    <property type="project" value="InterPro"/>
</dbReference>
<dbReference type="Proteomes" id="UP000184440">
    <property type="component" value="Unassembled WGS sequence"/>
</dbReference>
<dbReference type="InterPro" id="IPR017941">
    <property type="entry name" value="Rieske_2Fe-2S"/>
</dbReference>
<dbReference type="AlphaFoldDB" id="A0A1M7KI14"/>
<dbReference type="GO" id="GO:0016705">
    <property type="term" value="F:oxidoreductase activity, acting on paired donors, with incorporation or reduction of molecular oxygen"/>
    <property type="evidence" value="ECO:0007669"/>
    <property type="project" value="UniProtKB-ARBA"/>
</dbReference>
<protein>
    <submittedName>
        <fullName evidence="8">Rieske [2Fe-2S] domain-containing protein</fullName>
    </submittedName>
</protein>
<evidence type="ECO:0000256" key="2">
    <source>
        <dbReference type="ARBA" id="ARBA00022714"/>
    </source>
</evidence>